<name>A0A2P6QXY6_ROSCH</name>
<feature type="domain" description="Dynamin stalk" evidence="2">
    <location>
        <begin position="58"/>
        <end position="181"/>
    </location>
</feature>
<dbReference type="Proteomes" id="UP000238479">
    <property type="component" value="Chromosome 4"/>
</dbReference>
<feature type="compositionally biased region" description="Basic residues" evidence="1">
    <location>
        <begin position="1"/>
        <end position="11"/>
    </location>
</feature>
<accession>A0A2P6QXY6</accession>
<dbReference type="AlphaFoldDB" id="A0A2P6QXY6"/>
<feature type="region of interest" description="Disordered" evidence="1">
    <location>
        <begin position="1"/>
        <end position="23"/>
    </location>
</feature>
<proteinExistence type="predicted"/>
<comment type="caution">
    <text evidence="3">The sequence shown here is derived from an EMBL/GenBank/DDBJ whole genome shotgun (WGS) entry which is preliminary data.</text>
</comment>
<gene>
    <name evidence="3" type="ORF">RchiOBHm_Chr4g0420311</name>
</gene>
<evidence type="ECO:0000313" key="3">
    <source>
        <dbReference type="EMBL" id="PRQ39006.1"/>
    </source>
</evidence>
<evidence type="ECO:0000313" key="4">
    <source>
        <dbReference type="Proteomes" id="UP000238479"/>
    </source>
</evidence>
<evidence type="ECO:0000259" key="2">
    <source>
        <dbReference type="Pfam" id="PF01031"/>
    </source>
</evidence>
<evidence type="ECO:0000256" key="1">
    <source>
        <dbReference type="SAM" id="MobiDB-lite"/>
    </source>
</evidence>
<reference evidence="3 4" key="1">
    <citation type="journal article" date="2018" name="Nat. Genet.">
        <title>The Rosa genome provides new insights in the design of modern roses.</title>
        <authorList>
            <person name="Bendahmane M."/>
        </authorList>
    </citation>
    <scope>NUCLEOTIDE SEQUENCE [LARGE SCALE GENOMIC DNA]</scope>
    <source>
        <strain evidence="4">cv. Old Blush</strain>
    </source>
</reference>
<keyword evidence="4" id="KW-1185">Reference proteome</keyword>
<dbReference type="Pfam" id="PF01031">
    <property type="entry name" value="Dynamin_M"/>
    <property type="match status" value="1"/>
</dbReference>
<dbReference type="EMBL" id="PDCK01000042">
    <property type="protein sequence ID" value="PRQ39006.1"/>
    <property type="molecule type" value="Genomic_DNA"/>
</dbReference>
<organism evidence="3 4">
    <name type="scientific">Rosa chinensis</name>
    <name type="common">China rose</name>
    <dbReference type="NCBI Taxonomy" id="74649"/>
    <lineage>
        <taxon>Eukaryota</taxon>
        <taxon>Viridiplantae</taxon>
        <taxon>Streptophyta</taxon>
        <taxon>Embryophyta</taxon>
        <taxon>Tracheophyta</taxon>
        <taxon>Spermatophyta</taxon>
        <taxon>Magnoliopsida</taxon>
        <taxon>eudicotyledons</taxon>
        <taxon>Gunneridae</taxon>
        <taxon>Pentapetalae</taxon>
        <taxon>rosids</taxon>
        <taxon>fabids</taxon>
        <taxon>Rosales</taxon>
        <taxon>Rosaceae</taxon>
        <taxon>Rosoideae</taxon>
        <taxon>Rosoideae incertae sedis</taxon>
        <taxon>Rosa</taxon>
    </lineage>
</organism>
<dbReference type="STRING" id="74649.A0A2P6QXY6"/>
<protein>
    <submittedName>
        <fullName evidence="3">Putative dynamin central domain, Dynamin superfamily</fullName>
    </submittedName>
</protein>
<dbReference type="OrthoDB" id="968279at2759"/>
<dbReference type="InterPro" id="IPR000375">
    <property type="entry name" value="Dynamin_stalk"/>
</dbReference>
<sequence>MGRKRKNKSSRGSRERKTRSEIGVASPDAVIPRRKIRHVINSCKEEGIEIPVPTRARDLPEIAKKIDAKLSYCLSELNLLPASISSVDEAVATFMQLVALSKESLIKILVRGEFDEYPDDKSMHGTANLAEMLNQFKDERGWLHSSFFLRDLKSNFLQSEINYCMFTQQVGKASGLAEKLAADLTADLVAVEHHHDSWFLDMFWYYVIMQVTRSVLMTYLSRYVHFCIHVVSLVYNLMDKMIQRSYQWTHENYYTVNVNEEKTDEFFSEYTRLMSKCNVFIHGVLDDPEKPSTIIVDGIGEIVVEGLRSYSRDLLSEAISIRMQSIAFRKIHIETFIEGMASHLQSSVANLLDTYMDLEMFDMQILKRPHFAHVFEDMVENYPLARKGLEKRINMLKKAKEICEGIMDAYDE</sequence>
<dbReference type="Gramene" id="PRQ39006">
    <property type="protein sequence ID" value="PRQ39006"/>
    <property type="gene ID" value="RchiOBHm_Chr4g0420311"/>
</dbReference>